<protein>
    <recommendedName>
        <fullName evidence="11">RING-type domain-containing protein</fullName>
    </recommendedName>
</protein>
<organism evidence="12 13">
    <name type="scientific">Colocasia esculenta</name>
    <name type="common">Wild taro</name>
    <name type="synonym">Arum esculentum</name>
    <dbReference type="NCBI Taxonomy" id="4460"/>
    <lineage>
        <taxon>Eukaryota</taxon>
        <taxon>Viridiplantae</taxon>
        <taxon>Streptophyta</taxon>
        <taxon>Embryophyta</taxon>
        <taxon>Tracheophyta</taxon>
        <taxon>Spermatophyta</taxon>
        <taxon>Magnoliopsida</taxon>
        <taxon>Liliopsida</taxon>
        <taxon>Araceae</taxon>
        <taxon>Aroideae</taxon>
        <taxon>Colocasieae</taxon>
        <taxon>Colocasia</taxon>
    </lineage>
</organism>
<dbReference type="PANTHER" id="PTHR46905">
    <property type="entry name" value="RING-H2 FINGER PROTEIN ATL78"/>
    <property type="match status" value="1"/>
</dbReference>
<dbReference type="InterPro" id="IPR044602">
    <property type="entry name" value="ATL10/ATL72-79-like"/>
</dbReference>
<evidence type="ECO:0000256" key="10">
    <source>
        <dbReference type="SAM" id="Phobius"/>
    </source>
</evidence>
<keyword evidence="3 10" id="KW-0812">Transmembrane</keyword>
<dbReference type="GO" id="GO:0016020">
    <property type="term" value="C:membrane"/>
    <property type="evidence" value="ECO:0007669"/>
    <property type="project" value="UniProtKB-SubCell"/>
</dbReference>
<evidence type="ECO:0000256" key="5">
    <source>
        <dbReference type="ARBA" id="ARBA00022833"/>
    </source>
</evidence>
<evidence type="ECO:0000259" key="11">
    <source>
        <dbReference type="PROSITE" id="PS50089"/>
    </source>
</evidence>
<reference evidence="12" key="1">
    <citation type="submission" date="2017-07" db="EMBL/GenBank/DDBJ databases">
        <title>Taro Niue Genome Assembly and Annotation.</title>
        <authorList>
            <person name="Atibalentja N."/>
            <person name="Keating K."/>
            <person name="Fields C.J."/>
        </authorList>
    </citation>
    <scope>NUCLEOTIDE SEQUENCE</scope>
    <source>
        <strain evidence="12">Niue_2</strain>
        <tissue evidence="12">Leaf</tissue>
    </source>
</reference>
<comment type="subcellular location">
    <subcellularLocation>
        <location evidence="1">Membrane</location>
        <topology evidence="1">Single-pass membrane protein</topology>
    </subcellularLocation>
</comment>
<evidence type="ECO:0000256" key="3">
    <source>
        <dbReference type="ARBA" id="ARBA00022692"/>
    </source>
</evidence>
<keyword evidence="13" id="KW-1185">Reference proteome</keyword>
<dbReference type="PANTHER" id="PTHR46905:SF7">
    <property type="entry name" value="RING-H2 FINGER PROTEIN ATL78"/>
    <property type="match status" value="1"/>
</dbReference>
<evidence type="ECO:0000256" key="2">
    <source>
        <dbReference type="ARBA" id="ARBA00022679"/>
    </source>
</evidence>
<dbReference type="Gene3D" id="3.30.40.10">
    <property type="entry name" value="Zinc/RING finger domain, C3HC4 (zinc finger)"/>
    <property type="match status" value="1"/>
</dbReference>
<evidence type="ECO:0000256" key="9">
    <source>
        <dbReference type="PROSITE-ProRule" id="PRU00175"/>
    </source>
</evidence>
<dbReference type="InterPro" id="IPR013083">
    <property type="entry name" value="Znf_RING/FYVE/PHD"/>
</dbReference>
<gene>
    <name evidence="12" type="ORF">Taro_054578</name>
</gene>
<keyword evidence="2" id="KW-0808">Transferase</keyword>
<evidence type="ECO:0000256" key="8">
    <source>
        <dbReference type="ARBA" id="ARBA00024209"/>
    </source>
</evidence>
<dbReference type="AlphaFoldDB" id="A0A843XNY0"/>
<accession>A0A843XNY0</accession>
<keyword evidence="4" id="KW-0479">Metal-binding</keyword>
<dbReference type="OrthoDB" id="8062037at2759"/>
<proteinExistence type="inferred from homology"/>
<dbReference type="SUPFAM" id="SSF57850">
    <property type="entry name" value="RING/U-box"/>
    <property type="match status" value="1"/>
</dbReference>
<dbReference type="SMART" id="SM00184">
    <property type="entry name" value="RING"/>
    <property type="match status" value="1"/>
</dbReference>
<evidence type="ECO:0000313" key="13">
    <source>
        <dbReference type="Proteomes" id="UP000652761"/>
    </source>
</evidence>
<dbReference type="InterPro" id="IPR001841">
    <property type="entry name" value="Znf_RING"/>
</dbReference>
<dbReference type="Proteomes" id="UP000652761">
    <property type="component" value="Unassembled WGS sequence"/>
</dbReference>
<evidence type="ECO:0000313" key="12">
    <source>
        <dbReference type="EMBL" id="MQM21538.1"/>
    </source>
</evidence>
<evidence type="ECO:0000256" key="1">
    <source>
        <dbReference type="ARBA" id="ARBA00004167"/>
    </source>
</evidence>
<keyword evidence="9" id="KW-0863">Zinc-finger</keyword>
<name>A0A843XNY0_COLES</name>
<dbReference type="Pfam" id="PF13639">
    <property type="entry name" value="zf-RING_2"/>
    <property type="match status" value="1"/>
</dbReference>
<comment type="caution">
    <text evidence="12">The sequence shown here is derived from an EMBL/GenBank/DDBJ whole genome shotgun (WGS) entry which is preliminary data.</text>
</comment>
<feature type="transmembrane region" description="Helical" evidence="10">
    <location>
        <begin position="71"/>
        <end position="92"/>
    </location>
</feature>
<dbReference type="CDD" id="cd16461">
    <property type="entry name" value="RING-H2_EL5-like"/>
    <property type="match status" value="1"/>
</dbReference>
<dbReference type="FunFam" id="3.30.40.10:FF:000404">
    <property type="entry name" value="RING-H2 finger protein ATL72-like"/>
    <property type="match status" value="1"/>
</dbReference>
<keyword evidence="6 10" id="KW-1133">Transmembrane helix</keyword>
<dbReference type="UniPathway" id="UPA00143"/>
<comment type="similarity">
    <text evidence="8">Belongs to the RING-type zinc finger family. ATL subfamily.</text>
</comment>
<sequence length="394" mass="42139">MFFSSMPSPADSSPSQHLLQSLVRGISSRRLLLHTPFYKHPNAAAAPFPGLGDGQHPADSGMPGGGVDANVVMILAVLLCALICALGLNSIVRCALRCSGRMAFDLADVSAAARLANTGVKRKALRALPTLAYSPGMKLAGATSECTICLSEFAPGDRVRVLPKCNHGFHVRCIDRWLTAHSSCPTCRQCLLGTSQKTSGCAARDSRQPVPVQSILTPLHPERIRGRLNGNLRVHPLSLRRAHISVPFPKDDGRAGLAPNESISPCMVNPTAASCSGKDKSFSRALSSSRRGPEWAPGASFWGSTYLGFHRVPTSVPIHSQIRSPDVFRVQTMSLDEVGPSRPSDYQGKKVGRALHVDAEVPPARPPIESPQWGNTPTLKLEVELNGRTAVGFS</sequence>
<evidence type="ECO:0000256" key="4">
    <source>
        <dbReference type="ARBA" id="ARBA00022723"/>
    </source>
</evidence>
<dbReference type="GO" id="GO:0016740">
    <property type="term" value="F:transferase activity"/>
    <property type="evidence" value="ECO:0007669"/>
    <property type="project" value="UniProtKB-KW"/>
</dbReference>
<keyword evidence="5" id="KW-0862">Zinc</keyword>
<keyword evidence="7 10" id="KW-0472">Membrane</keyword>
<dbReference type="PROSITE" id="PS50089">
    <property type="entry name" value="ZF_RING_2"/>
    <property type="match status" value="1"/>
</dbReference>
<dbReference type="GO" id="GO:0016567">
    <property type="term" value="P:protein ubiquitination"/>
    <property type="evidence" value="ECO:0007669"/>
    <property type="project" value="UniProtKB-UniPathway"/>
</dbReference>
<evidence type="ECO:0000256" key="7">
    <source>
        <dbReference type="ARBA" id="ARBA00023136"/>
    </source>
</evidence>
<dbReference type="GO" id="GO:0008270">
    <property type="term" value="F:zinc ion binding"/>
    <property type="evidence" value="ECO:0007669"/>
    <property type="project" value="UniProtKB-KW"/>
</dbReference>
<feature type="domain" description="RING-type" evidence="11">
    <location>
        <begin position="146"/>
        <end position="188"/>
    </location>
</feature>
<evidence type="ECO:0000256" key="6">
    <source>
        <dbReference type="ARBA" id="ARBA00022989"/>
    </source>
</evidence>
<dbReference type="EMBL" id="NMUH01011178">
    <property type="protein sequence ID" value="MQM21538.1"/>
    <property type="molecule type" value="Genomic_DNA"/>
</dbReference>